<comment type="caution">
    <text evidence="1">The sequence shown here is derived from an EMBL/GenBank/DDBJ whole genome shotgun (WGS) entry which is preliminary data.</text>
</comment>
<reference evidence="1 2" key="1">
    <citation type="submission" date="2019-03" db="EMBL/GenBank/DDBJ databases">
        <title>Genomic Encyclopedia of Type Strains, Phase IV (KMG-IV): sequencing the most valuable type-strain genomes for metagenomic binning, comparative biology and taxonomic classification.</title>
        <authorList>
            <person name="Goeker M."/>
        </authorList>
    </citation>
    <scope>NUCLEOTIDE SEQUENCE [LARGE SCALE GENOMIC DNA]</scope>
    <source>
        <strain evidence="1 2">DSM 16998</strain>
    </source>
</reference>
<dbReference type="AlphaFoldDB" id="A0A4R6QTX1"/>
<gene>
    <name evidence="1" type="ORF">DES47_101396</name>
</gene>
<dbReference type="Proteomes" id="UP000295361">
    <property type="component" value="Unassembled WGS sequence"/>
</dbReference>
<protein>
    <submittedName>
        <fullName evidence="1">Late competence development protein ComFB</fullName>
    </submittedName>
</protein>
<keyword evidence="2" id="KW-1185">Reference proteome</keyword>
<accession>A0A4R6QTX1</accession>
<dbReference type="OrthoDB" id="5895647at2"/>
<evidence type="ECO:0000313" key="1">
    <source>
        <dbReference type="EMBL" id="TDP74339.1"/>
    </source>
</evidence>
<dbReference type="Pfam" id="PF10719">
    <property type="entry name" value="ComFB"/>
    <property type="match status" value="1"/>
</dbReference>
<dbReference type="EMBL" id="SNXS01000001">
    <property type="protein sequence ID" value="TDP74339.1"/>
    <property type="molecule type" value="Genomic_DNA"/>
</dbReference>
<dbReference type="InParanoid" id="A0A4R6QTX1"/>
<organism evidence="1 2">
    <name type="scientific">Roseateles toxinivorans</name>
    <dbReference type="NCBI Taxonomy" id="270368"/>
    <lineage>
        <taxon>Bacteria</taxon>
        <taxon>Pseudomonadati</taxon>
        <taxon>Pseudomonadota</taxon>
        <taxon>Betaproteobacteria</taxon>
        <taxon>Burkholderiales</taxon>
        <taxon>Sphaerotilaceae</taxon>
        <taxon>Roseateles</taxon>
    </lineage>
</organism>
<dbReference type="RefSeq" id="WP_133698977.1">
    <property type="nucleotide sequence ID" value="NZ_SNXS01000001.1"/>
</dbReference>
<dbReference type="InterPro" id="IPR019657">
    <property type="entry name" value="ComFB"/>
</dbReference>
<sequence length="97" mass="11330">MTTDFTSIYNHHERIIFGAVMDYASNYPEIRDDDDLLADVACVALNRLPPRYIRHEVDFVFYLTDRERHEMDLATKEAVGYAFEFVAARAALRARQQ</sequence>
<evidence type="ECO:0000313" key="2">
    <source>
        <dbReference type="Proteomes" id="UP000295361"/>
    </source>
</evidence>
<name>A0A4R6QTX1_9BURK</name>
<proteinExistence type="predicted"/>